<accession>A0ABP7VCD3</accession>
<feature type="transmembrane region" description="Helical" evidence="1">
    <location>
        <begin position="249"/>
        <end position="278"/>
    </location>
</feature>
<dbReference type="EMBL" id="BAABDL010000039">
    <property type="protein sequence ID" value="GAA4062911.1"/>
    <property type="molecule type" value="Genomic_DNA"/>
</dbReference>
<keyword evidence="1" id="KW-1133">Transmembrane helix</keyword>
<feature type="transmembrane region" description="Helical" evidence="1">
    <location>
        <begin position="79"/>
        <end position="103"/>
    </location>
</feature>
<feature type="transmembrane region" description="Helical" evidence="1">
    <location>
        <begin position="424"/>
        <end position="449"/>
    </location>
</feature>
<dbReference type="Proteomes" id="UP001501734">
    <property type="component" value="Unassembled WGS sequence"/>
</dbReference>
<feature type="transmembrane region" description="Helical" evidence="1">
    <location>
        <begin position="333"/>
        <end position="353"/>
    </location>
</feature>
<feature type="transmembrane region" description="Helical" evidence="1">
    <location>
        <begin position="12"/>
        <end position="30"/>
    </location>
</feature>
<organism evidence="2 3">
    <name type="scientific">Amphibacillus indicireducens</name>
    <dbReference type="NCBI Taxonomy" id="1076330"/>
    <lineage>
        <taxon>Bacteria</taxon>
        <taxon>Bacillati</taxon>
        <taxon>Bacillota</taxon>
        <taxon>Bacilli</taxon>
        <taxon>Bacillales</taxon>
        <taxon>Bacillaceae</taxon>
        <taxon>Amphibacillus</taxon>
    </lineage>
</organism>
<feature type="transmembrane region" description="Helical" evidence="1">
    <location>
        <begin position="174"/>
        <end position="197"/>
    </location>
</feature>
<feature type="transmembrane region" description="Helical" evidence="1">
    <location>
        <begin position="144"/>
        <end position="162"/>
    </location>
</feature>
<feature type="transmembrane region" description="Helical" evidence="1">
    <location>
        <begin position="373"/>
        <end position="393"/>
    </location>
</feature>
<reference evidence="3" key="1">
    <citation type="journal article" date="2019" name="Int. J. Syst. Evol. Microbiol.">
        <title>The Global Catalogue of Microorganisms (GCM) 10K type strain sequencing project: providing services to taxonomists for standard genome sequencing and annotation.</title>
        <authorList>
            <consortium name="The Broad Institute Genomics Platform"/>
            <consortium name="The Broad Institute Genome Sequencing Center for Infectious Disease"/>
            <person name="Wu L."/>
            <person name="Ma J."/>
        </authorList>
    </citation>
    <scope>NUCLEOTIDE SEQUENCE [LARGE SCALE GENOMIC DNA]</scope>
    <source>
        <strain evidence="3">JCM 17250</strain>
    </source>
</reference>
<feature type="transmembrane region" description="Helical" evidence="1">
    <location>
        <begin position="209"/>
        <end position="229"/>
    </location>
</feature>
<evidence type="ECO:0000256" key="1">
    <source>
        <dbReference type="SAM" id="Phobius"/>
    </source>
</evidence>
<feature type="transmembrane region" description="Helical" evidence="1">
    <location>
        <begin position="461"/>
        <end position="485"/>
    </location>
</feature>
<dbReference type="Pfam" id="PF07556">
    <property type="entry name" value="DUF1538"/>
    <property type="match status" value="2"/>
</dbReference>
<keyword evidence="3" id="KW-1185">Reference proteome</keyword>
<keyword evidence="1" id="KW-0472">Membrane</keyword>
<feature type="transmembrane region" description="Helical" evidence="1">
    <location>
        <begin position="399"/>
        <end position="417"/>
    </location>
</feature>
<dbReference type="InterPro" id="IPR011435">
    <property type="entry name" value="UmpAB"/>
</dbReference>
<feature type="transmembrane region" description="Helical" evidence="1">
    <location>
        <begin position="290"/>
        <end position="313"/>
    </location>
</feature>
<gene>
    <name evidence="2" type="ORF">GCM10022410_07050</name>
</gene>
<sequence length="497" mass="53409">MNIISTTFKEVLYSVLPITIIVLLLNFTLTPMSSAMVWKFVIGSVLIIIALTIFLLGVEIGVTPFGNITGKSLAQRNKLWIVLIAGLILGFFISIAEPGLLVLANQVNLVTSGEIPGFVILIVVSIGMAVMIAFGFLRVFYNVPLYKVLALIYLLIFGLAIFTSREFLAIAFDASGATTGILAVPFILALAVGISKLKKDSKAAEEDSFGLVALASSGAIISVMILDILTNTNEFTAALEITISDQDAIFTPFIAAVPTYLVESIISILPLFVIFLFLQKISFKLKKKDFRQILTGFGFTFVGLLIFLIAVNTGFMDVGTSVGTSLASMDNKLYFIIISFILGVVIILAEPAVNVLTHQIEDITSGYVKRKAVLISLSVGVGLAVCLSAIRILVPNLQLWHYLLPGYVLGIGMMFFVPKLFVGIAFDAGGVATGPMTATFVLAFIQGAADTFEGADLMADGFGMIAMVAMFPILTLQILGMIFSIKSKTKGVERQSE</sequence>
<proteinExistence type="predicted"/>
<feature type="transmembrane region" description="Helical" evidence="1">
    <location>
        <begin position="115"/>
        <end position="137"/>
    </location>
</feature>
<protein>
    <submittedName>
        <fullName evidence="2">DUF1538 domain-containing protein</fullName>
    </submittedName>
</protein>
<evidence type="ECO:0000313" key="2">
    <source>
        <dbReference type="EMBL" id="GAA4062911.1"/>
    </source>
</evidence>
<keyword evidence="1" id="KW-0812">Transmembrane</keyword>
<comment type="caution">
    <text evidence="2">The sequence shown here is derived from an EMBL/GenBank/DDBJ whole genome shotgun (WGS) entry which is preliminary data.</text>
</comment>
<feature type="transmembrane region" description="Helical" evidence="1">
    <location>
        <begin position="36"/>
        <end position="58"/>
    </location>
</feature>
<evidence type="ECO:0000313" key="3">
    <source>
        <dbReference type="Proteomes" id="UP001501734"/>
    </source>
</evidence>
<name>A0ABP7VCD3_9BACI</name>